<evidence type="ECO:0000313" key="2">
    <source>
        <dbReference type="EMBL" id="ARC38304.1"/>
    </source>
</evidence>
<dbReference type="Proteomes" id="UP000191257">
    <property type="component" value="Chromosome"/>
</dbReference>
<feature type="transmembrane region" description="Helical" evidence="1">
    <location>
        <begin position="6"/>
        <end position="32"/>
    </location>
</feature>
<keyword evidence="3" id="KW-1185">Reference proteome</keyword>
<dbReference type="RefSeq" id="WP_080622672.1">
    <property type="nucleotide sequence ID" value="NZ_CAWMZI010000001.1"/>
</dbReference>
<feature type="transmembrane region" description="Helical" evidence="1">
    <location>
        <begin position="85"/>
        <end position="110"/>
    </location>
</feature>
<evidence type="ECO:0008006" key="4">
    <source>
        <dbReference type="Google" id="ProtNLM"/>
    </source>
</evidence>
<evidence type="ECO:0000313" key="3">
    <source>
        <dbReference type="Proteomes" id="UP000191257"/>
    </source>
</evidence>
<keyword evidence="1" id="KW-0472">Membrane</keyword>
<dbReference type="EMBL" id="CP020442">
    <property type="protein sequence ID" value="ARC38304.1"/>
    <property type="molecule type" value="Genomic_DNA"/>
</dbReference>
<accession>A0A1V0GWP1</accession>
<protein>
    <recommendedName>
        <fullName evidence="4">Copper resistance protein D domain-containing protein</fullName>
    </recommendedName>
</protein>
<keyword evidence="1" id="KW-0812">Transmembrane</keyword>
<sequence>MDDLTIARIVHVVAVLLWIGGVAFVTLVLIPAIRGAEPPERRLAAFHRIEDRFAAQARLWVALAGLSGLWMVWRGAMWDRFAEVGYWWMHAMVAVWLVFAAMLFVIEPLFLHRRMKRSTDPAGDFARMGRLHHLLLAVSLIAVIGAVGGAHGLF</sequence>
<name>A0A1V0GWP1_9RHOB</name>
<dbReference type="AlphaFoldDB" id="A0A1V0GWP1"/>
<feature type="transmembrane region" description="Helical" evidence="1">
    <location>
        <begin position="53"/>
        <end position="73"/>
    </location>
</feature>
<gene>
    <name evidence="2" type="ORF">A6J80_19790</name>
</gene>
<dbReference type="KEGG" id="pye:A6J80_19790"/>
<organism evidence="2 3">
    <name type="scientific">Paracoccus yeei</name>
    <dbReference type="NCBI Taxonomy" id="147645"/>
    <lineage>
        <taxon>Bacteria</taxon>
        <taxon>Pseudomonadati</taxon>
        <taxon>Pseudomonadota</taxon>
        <taxon>Alphaproteobacteria</taxon>
        <taxon>Rhodobacterales</taxon>
        <taxon>Paracoccaceae</taxon>
        <taxon>Paracoccus</taxon>
    </lineage>
</organism>
<reference evidence="2" key="1">
    <citation type="submission" date="2017-12" db="EMBL/GenBank/DDBJ databases">
        <title>FDA dAtabase for Regulatory Grade micrObial Sequences (FDA-ARGOS): Supporting development and validation of Infectious Disease Dx tests.</title>
        <authorList>
            <person name="Campos J."/>
            <person name="Goldberg B."/>
            <person name="Tallon L."/>
            <person name="Sadzewicz L."/>
            <person name="Sengamalay N."/>
            <person name="Ott S."/>
            <person name="Godinez A."/>
            <person name="Nagaraj S."/>
            <person name="Vyas G."/>
            <person name="Aluvathingal J."/>
            <person name="Nadendla S."/>
            <person name="Geyer C."/>
            <person name="Nandy P."/>
            <person name="Hobson J."/>
            <person name="Sichtig H."/>
        </authorList>
    </citation>
    <scope>NUCLEOTIDE SEQUENCE</scope>
    <source>
        <strain evidence="2">FDAARGOS_252</strain>
    </source>
</reference>
<proteinExistence type="predicted"/>
<feature type="transmembrane region" description="Helical" evidence="1">
    <location>
        <begin position="131"/>
        <end position="153"/>
    </location>
</feature>
<dbReference type="STRING" id="147645.A6J80_19790"/>
<evidence type="ECO:0000256" key="1">
    <source>
        <dbReference type="SAM" id="Phobius"/>
    </source>
</evidence>
<dbReference type="eggNOG" id="ENOG50317EK">
    <property type="taxonomic scope" value="Bacteria"/>
</dbReference>
<keyword evidence="1" id="KW-1133">Transmembrane helix</keyword>